<evidence type="ECO:0000256" key="2">
    <source>
        <dbReference type="SAM" id="MobiDB-lite"/>
    </source>
</evidence>
<organism evidence="4 5">
    <name type="scientific">Rhipicephalus microplus</name>
    <name type="common">Cattle tick</name>
    <name type="synonym">Boophilus microplus</name>
    <dbReference type="NCBI Taxonomy" id="6941"/>
    <lineage>
        <taxon>Eukaryota</taxon>
        <taxon>Metazoa</taxon>
        <taxon>Ecdysozoa</taxon>
        <taxon>Arthropoda</taxon>
        <taxon>Chelicerata</taxon>
        <taxon>Arachnida</taxon>
        <taxon>Acari</taxon>
        <taxon>Parasitiformes</taxon>
        <taxon>Ixodida</taxon>
        <taxon>Ixodoidea</taxon>
        <taxon>Ixodidae</taxon>
        <taxon>Rhipicephalinae</taxon>
        <taxon>Rhipicephalus</taxon>
        <taxon>Boophilus</taxon>
    </lineage>
</organism>
<dbReference type="GO" id="GO:0003676">
    <property type="term" value="F:nucleic acid binding"/>
    <property type="evidence" value="ECO:0007669"/>
    <property type="project" value="InterPro"/>
</dbReference>
<feature type="region of interest" description="Disordered" evidence="2">
    <location>
        <begin position="1"/>
        <end position="27"/>
    </location>
</feature>
<reference evidence="4" key="2">
    <citation type="submission" date="2021-09" db="EMBL/GenBank/DDBJ databases">
        <authorList>
            <person name="Jia N."/>
            <person name="Wang J."/>
            <person name="Shi W."/>
            <person name="Du L."/>
            <person name="Sun Y."/>
            <person name="Zhan W."/>
            <person name="Jiang J."/>
            <person name="Wang Q."/>
            <person name="Zhang B."/>
            <person name="Ji P."/>
            <person name="Sakyi L.B."/>
            <person name="Cui X."/>
            <person name="Yuan T."/>
            <person name="Jiang B."/>
            <person name="Yang W."/>
            <person name="Lam T.T.-Y."/>
            <person name="Chang Q."/>
            <person name="Ding S."/>
            <person name="Wang X."/>
            <person name="Zhu J."/>
            <person name="Ruan X."/>
            <person name="Zhao L."/>
            <person name="Wei J."/>
            <person name="Que T."/>
            <person name="Du C."/>
            <person name="Cheng J."/>
            <person name="Dai P."/>
            <person name="Han X."/>
            <person name="Huang E."/>
            <person name="Gao Y."/>
            <person name="Liu J."/>
            <person name="Shao H."/>
            <person name="Ye R."/>
            <person name="Li L."/>
            <person name="Wei W."/>
            <person name="Wang X."/>
            <person name="Wang C."/>
            <person name="Huo Q."/>
            <person name="Li W."/>
            <person name="Guo W."/>
            <person name="Chen H."/>
            <person name="Chen S."/>
            <person name="Zhou L."/>
            <person name="Zhou L."/>
            <person name="Ni X."/>
            <person name="Tian J."/>
            <person name="Zhou Y."/>
            <person name="Sheng Y."/>
            <person name="Liu T."/>
            <person name="Pan Y."/>
            <person name="Xia L."/>
            <person name="Li J."/>
            <person name="Zhao F."/>
            <person name="Cao W."/>
        </authorList>
    </citation>
    <scope>NUCLEOTIDE SEQUENCE</scope>
    <source>
        <strain evidence="4">Rmic-2018</strain>
        <tissue evidence="4">Larvae</tissue>
    </source>
</reference>
<sequence length="506" mass="58240">MTTRFPASQYDRRSQRIPPRHPTSRYDAPDQYIRHTRANDDALFIDERPTFRPRLVCYYCGVPGHISRFCNRREAFEWEIAAYLQNYGRYTDQGKVRVMFPDGLTALQKIIGKNSKDLMLVEKNKRRLEWLRVAARLALASGSEPAASAAVTLMTGVLGKAHSERRCMTLFDTEVRPFAFDRVRAMVHTDETPARVKKLDAQFREYARKLADNATFGGTPLQKRIQTRVDSITVLYMYPFSDYTDSEVGQYPLTRLVYTPVTMPLTASFWEQLRLVKEAIFDVGMRDSFDNTNLSWVHFSPLAREPFFAWEIGAIYIPPLFYERIRTMTDVKDDEGIPLDLPLFWWAVLRQFATILSQRGCLYEKNGQHRDTLGFDTDNAWSISRPCIDLVLSNLGASAGAEEYDYLHAEPYVLKFLHNLYVTKAEIWKKKVKPDAEKVLLHDHPDLTLDKLFAIAFASVDSKDVVKILLHMKALRSKRGRYKAAMSDTATTTTTRMDEIFFNGAG</sequence>
<protein>
    <recommendedName>
        <fullName evidence="3">CCHC-type domain-containing protein</fullName>
    </recommendedName>
</protein>
<evidence type="ECO:0000313" key="5">
    <source>
        <dbReference type="Proteomes" id="UP000821866"/>
    </source>
</evidence>
<gene>
    <name evidence="4" type="ORF">HPB51_011213</name>
</gene>
<dbReference type="Proteomes" id="UP000821866">
    <property type="component" value="Chromosome 1"/>
</dbReference>
<dbReference type="InterPro" id="IPR001878">
    <property type="entry name" value="Znf_CCHC"/>
</dbReference>
<evidence type="ECO:0000313" key="4">
    <source>
        <dbReference type="EMBL" id="KAH8040517.1"/>
    </source>
</evidence>
<name>A0A9J6F2K1_RHIMP</name>
<reference evidence="4" key="1">
    <citation type="journal article" date="2020" name="Cell">
        <title>Large-Scale Comparative Analyses of Tick Genomes Elucidate Their Genetic Diversity and Vector Capacities.</title>
        <authorList>
            <consortium name="Tick Genome and Microbiome Consortium (TIGMIC)"/>
            <person name="Jia N."/>
            <person name="Wang J."/>
            <person name="Shi W."/>
            <person name="Du L."/>
            <person name="Sun Y."/>
            <person name="Zhan W."/>
            <person name="Jiang J.F."/>
            <person name="Wang Q."/>
            <person name="Zhang B."/>
            <person name="Ji P."/>
            <person name="Bell-Sakyi L."/>
            <person name="Cui X.M."/>
            <person name="Yuan T.T."/>
            <person name="Jiang B.G."/>
            <person name="Yang W.F."/>
            <person name="Lam T.T."/>
            <person name="Chang Q.C."/>
            <person name="Ding S.J."/>
            <person name="Wang X.J."/>
            <person name="Zhu J.G."/>
            <person name="Ruan X.D."/>
            <person name="Zhao L."/>
            <person name="Wei J.T."/>
            <person name="Ye R.Z."/>
            <person name="Que T.C."/>
            <person name="Du C.H."/>
            <person name="Zhou Y.H."/>
            <person name="Cheng J.X."/>
            <person name="Dai P.F."/>
            <person name="Guo W.B."/>
            <person name="Han X.H."/>
            <person name="Huang E.J."/>
            <person name="Li L.F."/>
            <person name="Wei W."/>
            <person name="Gao Y.C."/>
            <person name="Liu J.Z."/>
            <person name="Shao H.Z."/>
            <person name="Wang X."/>
            <person name="Wang C.C."/>
            <person name="Yang T.C."/>
            <person name="Huo Q.B."/>
            <person name="Li W."/>
            <person name="Chen H.Y."/>
            <person name="Chen S.E."/>
            <person name="Zhou L.G."/>
            <person name="Ni X.B."/>
            <person name="Tian J.H."/>
            <person name="Sheng Y."/>
            <person name="Liu T."/>
            <person name="Pan Y.S."/>
            <person name="Xia L.Y."/>
            <person name="Li J."/>
            <person name="Zhao F."/>
            <person name="Cao W.C."/>
        </authorList>
    </citation>
    <scope>NUCLEOTIDE SEQUENCE</scope>
    <source>
        <strain evidence="4">Rmic-2018</strain>
    </source>
</reference>
<proteinExistence type="predicted"/>
<comment type="caution">
    <text evidence="4">The sequence shown here is derived from an EMBL/GenBank/DDBJ whole genome shotgun (WGS) entry which is preliminary data.</text>
</comment>
<dbReference type="Pfam" id="PF00098">
    <property type="entry name" value="zf-CCHC"/>
    <property type="match status" value="1"/>
</dbReference>
<accession>A0A9J6F2K1</accession>
<feature type="domain" description="CCHC-type" evidence="3">
    <location>
        <begin position="57"/>
        <end position="70"/>
    </location>
</feature>
<dbReference type="EMBL" id="JABSTU010000001">
    <property type="protein sequence ID" value="KAH8040517.1"/>
    <property type="molecule type" value="Genomic_DNA"/>
</dbReference>
<dbReference type="AlphaFoldDB" id="A0A9J6F2K1"/>
<evidence type="ECO:0000256" key="1">
    <source>
        <dbReference type="PROSITE-ProRule" id="PRU00047"/>
    </source>
</evidence>
<dbReference type="GO" id="GO:0008270">
    <property type="term" value="F:zinc ion binding"/>
    <property type="evidence" value="ECO:0007669"/>
    <property type="project" value="UniProtKB-KW"/>
</dbReference>
<dbReference type="PROSITE" id="PS50158">
    <property type="entry name" value="ZF_CCHC"/>
    <property type="match status" value="1"/>
</dbReference>
<keyword evidence="5" id="KW-1185">Reference proteome</keyword>
<keyword evidence="1" id="KW-0479">Metal-binding</keyword>
<evidence type="ECO:0000259" key="3">
    <source>
        <dbReference type="PROSITE" id="PS50158"/>
    </source>
</evidence>
<keyword evidence="1" id="KW-0862">Zinc</keyword>
<keyword evidence="1" id="KW-0863">Zinc-finger</keyword>